<keyword evidence="2" id="KW-1185">Reference proteome</keyword>
<reference evidence="1 2" key="1">
    <citation type="submission" date="2015-10" db="EMBL/GenBank/DDBJ databases">
        <title>Genome analyses suggest a sexual origin of heterokaryosis in a supposedly ancient asexual fungus.</title>
        <authorList>
            <person name="Ropars J."/>
            <person name="Sedzielewska K."/>
            <person name="Noel J."/>
            <person name="Charron P."/>
            <person name="Farinelli L."/>
            <person name="Marton T."/>
            <person name="Kruger M."/>
            <person name="Pelin A."/>
            <person name="Brachmann A."/>
            <person name="Corradi N."/>
        </authorList>
    </citation>
    <scope>NUCLEOTIDE SEQUENCE [LARGE SCALE GENOMIC DNA]</scope>
    <source>
        <strain evidence="1 2">A4</strain>
    </source>
</reference>
<sequence length="150" mass="17088">MMIDIFSFPLLNKIHQQFTPVQQIELNSECETKFKKVIKQVTKESHHKAIKLLVTKLSNDETLGKNLGFVILKGLEILLSTFHDANKHIVQWSNTALNKSKARKFRGQVKHSDFVVSIVHQSQTVANIFIGKVNPSSQKTNVYKNCCNLI</sequence>
<evidence type="ECO:0000313" key="2">
    <source>
        <dbReference type="Proteomes" id="UP000234323"/>
    </source>
</evidence>
<organism evidence="1 2">
    <name type="scientific">Rhizophagus irregularis</name>
    <dbReference type="NCBI Taxonomy" id="588596"/>
    <lineage>
        <taxon>Eukaryota</taxon>
        <taxon>Fungi</taxon>
        <taxon>Fungi incertae sedis</taxon>
        <taxon>Mucoromycota</taxon>
        <taxon>Glomeromycotina</taxon>
        <taxon>Glomeromycetes</taxon>
        <taxon>Glomerales</taxon>
        <taxon>Glomeraceae</taxon>
        <taxon>Rhizophagus</taxon>
    </lineage>
</organism>
<evidence type="ECO:0000313" key="1">
    <source>
        <dbReference type="EMBL" id="PKY52634.1"/>
    </source>
</evidence>
<dbReference type="Proteomes" id="UP000234323">
    <property type="component" value="Unassembled WGS sequence"/>
</dbReference>
<name>A0A2I1H1C6_9GLOM</name>
<proteinExistence type="predicted"/>
<dbReference type="EMBL" id="LLXI01001241">
    <property type="protein sequence ID" value="PKY52634.1"/>
    <property type="molecule type" value="Genomic_DNA"/>
</dbReference>
<accession>A0A2I1H1C6</accession>
<dbReference type="AlphaFoldDB" id="A0A2I1H1C6"/>
<gene>
    <name evidence="1" type="ORF">RhiirA4_470391</name>
</gene>
<protein>
    <submittedName>
        <fullName evidence="1">Uncharacterized protein</fullName>
    </submittedName>
</protein>
<comment type="caution">
    <text evidence="1">The sequence shown here is derived from an EMBL/GenBank/DDBJ whole genome shotgun (WGS) entry which is preliminary data.</text>
</comment>